<dbReference type="OrthoDB" id="6103666at2759"/>
<keyword evidence="2" id="KW-1185">Reference proteome</keyword>
<gene>
    <name evidence="1" type="ORF">MEDL_36525</name>
</gene>
<accession>A0A8S3SRD2</accession>
<proteinExistence type="predicted"/>
<sequence length="377" mass="42951">MHPSPPFFFALASFDNLDKNQSYALVGSGKNKSGFHGTTIQAVIPRPSEKNEKLNTASNDYIEYIESSKPVEMSSCRTLPLVIIKCLTEPNNFIGEPSESKSIKFQELKLDDFHETDLEKEHWNTFETKLISYGFMKDCVQEKHIVIPGLKTYLSHSHKTTEPSTFRSVAVLNDPADSKETVVKTLNILHGRFQIGQHLHHLVVVGIKELAGIYHHGATLKVLTECTKFSVTHRFLCHVWEAMIRCQIEAYKRQEVVTDWRQEVLGKGGANIDTLLKDKERSIRKEILEFPPDIVVLQIGGNDLDNKPFDMHVYKLFLPELLFPKLQSVEQSPGSMEDETSVCTTHNYFCPTCNNVIKESENVSNYGERSVRCDKYE</sequence>
<dbReference type="SUPFAM" id="SSF52266">
    <property type="entry name" value="SGNH hydrolase"/>
    <property type="match status" value="1"/>
</dbReference>
<dbReference type="Proteomes" id="UP000683360">
    <property type="component" value="Unassembled WGS sequence"/>
</dbReference>
<reference evidence="1" key="1">
    <citation type="submission" date="2021-03" db="EMBL/GenBank/DDBJ databases">
        <authorList>
            <person name="Bekaert M."/>
        </authorList>
    </citation>
    <scope>NUCLEOTIDE SEQUENCE</scope>
</reference>
<dbReference type="AlphaFoldDB" id="A0A8S3SRD2"/>
<name>A0A8S3SRD2_MYTED</name>
<evidence type="ECO:0000313" key="2">
    <source>
        <dbReference type="Proteomes" id="UP000683360"/>
    </source>
</evidence>
<dbReference type="EMBL" id="CAJPWZ010001777">
    <property type="protein sequence ID" value="CAG2223242.1"/>
    <property type="molecule type" value="Genomic_DNA"/>
</dbReference>
<protein>
    <submittedName>
        <fullName evidence="1">Uncharacterized protein</fullName>
    </submittedName>
</protein>
<evidence type="ECO:0000313" key="1">
    <source>
        <dbReference type="EMBL" id="CAG2223242.1"/>
    </source>
</evidence>
<comment type="caution">
    <text evidence="1">The sequence shown here is derived from an EMBL/GenBank/DDBJ whole genome shotgun (WGS) entry which is preliminary data.</text>
</comment>
<organism evidence="1 2">
    <name type="scientific">Mytilus edulis</name>
    <name type="common">Blue mussel</name>
    <dbReference type="NCBI Taxonomy" id="6550"/>
    <lineage>
        <taxon>Eukaryota</taxon>
        <taxon>Metazoa</taxon>
        <taxon>Spiralia</taxon>
        <taxon>Lophotrochozoa</taxon>
        <taxon>Mollusca</taxon>
        <taxon>Bivalvia</taxon>
        <taxon>Autobranchia</taxon>
        <taxon>Pteriomorphia</taxon>
        <taxon>Mytilida</taxon>
        <taxon>Mytiloidea</taxon>
        <taxon>Mytilidae</taxon>
        <taxon>Mytilinae</taxon>
        <taxon>Mytilus</taxon>
    </lineage>
</organism>